<keyword evidence="3" id="KW-1185">Reference proteome</keyword>
<evidence type="ECO:0000313" key="3">
    <source>
        <dbReference type="Proteomes" id="UP000283077"/>
    </source>
</evidence>
<organism evidence="2 3">
    <name type="scientific">Rheinheimera riviphila</name>
    <dbReference type="NCBI Taxonomy" id="1834037"/>
    <lineage>
        <taxon>Bacteria</taxon>
        <taxon>Pseudomonadati</taxon>
        <taxon>Pseudomonadota</taxon>
        <taxon>Gammaproteobacteria</taxon>
        <taxon>Chromatiales</taxon>
        <taxon>Chromatiaceae</taxon>
        <taxon>Rheinheimera</taxon>
    </lineage>
</organism>
<dbReference type="OrthoDB" id="5857410at2"/>
<feature type="domain" description="AB hydrolase-1" evidence="1">
    <location>
        <begin position="63"/>
        <end position="341"/>
    </location>
</feature>
<comment type="caution">
    <text evidence="2">The sequence shown here is derived from an EMBL/GenBank/DDBJ whole genome shotgun (WGS) entry which is preliminary data.</text>
</comment>
<dbReference type="EMBL" id="SACS01000005">
    <property type="protein sequence ID" value="RVU40270.1"/>
    <property type="molecule type" value="Genomic_DNA"/>
</dbReference>
<sequence>MLLIFLLFKPVQAATPVAESLATAPSKLPQYSELISSGTHKFHLRKMAPTATTTATFENLPVVVLLSGPNQNFHADSAWFALLQPLLAQKYQVLAIDRLGNGFSDNADDVSYRRFSQDLATLLPNLTKQPVILISFASASISARLLHQQQTIQGQTNSQVQAMLWIDPDIPTPDALALYQGYPVDWYQKNLQQLLPELAKGVWNQRTKDKLHKERAEIVALLSSDNTTMMDWGYFDAISGQRQSPQRQQQRAIEIANYAKDLDLYAALPAITDIPVTVIDSDFETAAIQADPAQAKQLQQWQQQGSAWSQHLAKNSGGQYLPLQHSDHLVMFQHPETIVAAVDWLSEKVTVFPLKTKH</sequence>
<dbReference type="InterPro" id="IPR029058">
    <property type="entry name" value="AB_hydrolase_fold"/>
</dbReference>
<accession>A0A437R0L0</accession>
<proteinExistence type="predicted"/>
<dbReference type="AlphaFoldDB" id="A0A437R0L0"/>
<dbReference type="GO" id="GO:0016787">
    <property type="term" value="F:hydrolase activity"/>
    <property type="evidence" value="ECO:0007669"/>
    <property type="project" value="UniProtKB-KW"/>
</dbReference>
<name>A0A437R0L0_9GAMM</name>
<gene>
    <name evidence="2" type="ORF">EOE67_06655</name>
</gene>
<reference evidence="2 3" key="1">
    <citation type="submission" date="2019-01" db="EMBL/GenBank/DDBJ databases">
        <authorList>
            <person name="Chen W.-M."/>
        </authorList>
    </citation>
    <scope>NUCLEOTIDE SEQUENCE [LARGE SCALE GENOMIC DNA]</scope>
    <source>
        <strain evidence="2 3">KYPC3</strain>
    </source>
</reference>
<dbReference type="RefSeq" id="WP_127698257.1">
    <property type="nucleotide sequence ID" value="NZ_SACS01000005.1"/>
</dbReference>
<dbReference type="Pfam" id="PF12697">
    <property type="entry name" value="Abhydrolase_6"/>
    <property type="match status" value="1"/>
</dbReference>
<protein>
    <submittedName>
        <fullName evidence="2">Alpha/beta hydrolase</fullName>
    </submittedName>
</protein>
<dbReference type="Proteomes" id="UP000283077">
    <property type="component" value="Unassembled WGS sequence"/>
</dbReference>
<evidence type="ECO:0000313" key="2">
    <source>
        <dbReference type="EMBL" id="RVU40270.1"/>
    </source>
</evidence>
<dbReference type="Gene3D" id="3.40.50.1820">
    <property type="entry name" value="alpha/beta hydrolase"/>
    <property type="match status" value="1"/>
</dbReference>
<keyword evidence="2" id="KW-0378">Hydrolase</keyword>
<evidence type="ECO:0000259" key="1">
    <source>
        <dbReference type="Pfam" id="PF12697"/>
    </source>
</evidence>
<dbReference type="InterPro" id="IPR000073">
    <property type="entry name" value="AB_hydrolase_1"/>
</dbReference>
<dbReference type="SUPFAM" id="SSF53474">
    <property type="entry name" value="alpha/beta-Hydrolases"/>
    <property type="match status" value="1"/>
</dbReference>